<dbReference type="PRINTS" id="PR00598">
    <property type="entry name" value="HTHMARR"/>
</dbReference>
<dbReference type="InterPro" id="IPR036388">
    <property type="entry name" value="WH-like_DNA-bd_sf"/>
</dbReference>
<evidence type="ECO:0000256" key="1">
    <source>
        <dbReference type="ARBA" id="ARBA00023015"/>
    </source>
</evidence>
<dbReference type="SMART" id="SM00347">
    <property type="entry name" value="HTH_MARR"/>
    <property type="match status" value="1"/>
</dbReference>
<protein>
    <submittedName>
        <fullName evidence="5">MarR family transcriptional regulator</fullName>
    </submittedName>
</protein>
<accession>A0A848IW05</accession>
<name>A0A848IW05_9BURK</name>
<dbReference type="InterPro" id="IPR023187">
    <property type="entry name" value="Tscrpt_reg_MarR-type_CS"/>
</dbReference>
<dbReference type="PROSITE" id="PS01117">
    <property type="entry name" value="HTH_MARR_1"/>
    <property type="match status" value="1"/>
</dbReference>
<evidence type="ECO:0000313" key="5">
    <source>
        <dbReference type="EMBL" id="NMM04285.1"/>
    </source>
</evidence>
<evidence type="ECO:0000313" key="6">
    <source>
        <dbReference type="Proteomes" id="UP000544134"/>
    </source>
</evidence>
<sequence>MNSRDMRGKVAPSAPEHPKVVDLQRFAPAYITWISNKLSRGASRHYLQEFGIGIETWRCMALLAYQEAASAQEASKIIGMDKASISRCFKNMLDASLIMMDSDPADGRLKIARLTGKGRELHDSIVGVALERERAFMSVLSPAERDVFVNLLQRLHENLPQVEIATSTYLAENFHGAADRRAGKKRRSAGSVGE</sequence>
<reference evidence="5 6" key="1">
    <citation type="submission" date="2020-04" db="EMBL/GenBank/DDBJ databases">
        <title>Paraburkholderia sp. RP-4-7 isolated from soil.</title>
        <authorList>
            <person name="Dahal R.H."/>
        </authorList>
    </citation>
    <scope>NUCLEOTIDE SEQUENCE [LARGE SCALE GENOMIC DNA]</scope>
    <source>
        <strain evidence="5 6">RP-4-7</strain>
    </source>
</reference>
<dbReference type="Gene3D" id="1.10.10.10">
    <property type="entry name" value="Winged helix-like DNA-binding domain superfamily/Winged helix DNA-binding domain"/>
    <property type="match status" value="1"/>
</dbReference>
<dbReference type="InterPro" id="IPR000835">
    <property type="entry name" value="HTH_MarR-typ"/>
</dbReference>
<dbReference type="PROSITE" id="PS50995">
    <property type="entry name" value="HTH_MARR_2"/>
    <property type="match status" value="1"/>
</dbReference>
<dbReference type="PANTHER" id="PTHR35790:SF4">
    <property type="entry name" value="HTH-TYPE TRANSCRIPTIONAL REGULATOR PCHR"/>
    <property type="match status" value="1"/>
</dbReference>
<dbReference type="Proteomes" id="UP000544134">
    <property type="component" value="Unassembled WGS sequence"/>
</dbReference>
<evidence type="ECO:0000256" key="2">
    <source>
        <dbReference type="ARBA" id="ARBA00023125"/>
    </source>
</evidence>
<feature type="domain" description="HTH marR-type" evidence="4">
    <location>
        <begin position="16"/>
        <end position="157"/>
    </location>
</feature>
<comment type="caution">
    <text evidence="5">The sequence shown here is derived from an EMBL/GenBank/DDBJ whole genome shotgun (WGS) entry which is preliminary data.</text>
</comment>
<dbReference type="GO" id="GO:0003677">
    <property type="term" value="F:DNA binding"/>
    <property type="evidence" value="ECO:0007669"/>
    <property type="project" value="UniProtKB-KW"/>
</dbReference>
<dbReference type="PANTHER" id="PTHR35790">
    <property type="entry name" value="HTH-TYPE TRANSCRIPTIONAL REGULATOR PCHR"/>
    <property type="match status" value="1"/>
</dbReference>
<dbReference type="InterPro" id="IPR052067">
    <property type="entry name" value="Metal_resp_HTH_trans_reg"/>
</dbReference>
<dbReference type="GO" id="GO:0003700">
    <property type="term" value="F:DNA-binding transcription factor activity"/>
    <property type="evidence" value="ECO:0007669"/>
    <property type="project" value="InterPro"/>
</dbReference>
<keyword evidence="3" id="KW-0804">Transcription</keyword>
<keyword evidence="2" id="KW-0238">DNA-binding</keyword>
<dbReference type="AlphaFoldDB" id="A0A848IW05"/>
<dbReference type="InterPro" id="IPR036390">
    <property type="entry name" value="WH_DNA-bd_sf"/>
</dbReference>
<keyword evidence="1" id="KW-0805">Transcription regulation</keyword>
<evidence type="ECO:0000256" key="3">
    <source>
        <dbReference type="ARBA" id="ARBA00023163"/>
    </source>
</evidence>
<proteinExistence type="predicted"/>
<dbReference type="EMBL" id="JABBGJ010000080">
    <property type="protein sequence ID" value="NMM04285.1"/>
    <property type="molecule type" value="Genomic_DNA"/>
</dbReference>
<gene>
    <name evidence="5" type="ORF">HHL24_41355</name>
</gene>
<dbReference type="SUPFAM" id="SSF46785">
    <property type="entry name" value="Winged helix' DNA-binding domain"/>
    <property type="match status" value="1"/>
</dbReference>
<organism evidence="5 6">
    <name type="scientific">Paraburkholderia polaris</name>
    <dbReference type="NCBI Taxonomy" id="2728848"/>
    <lineage>
        <taxon>Bacteria</taxon>
        <taxon>Pseudomonadati</taxon>
        <taxon>Pseudomonadota</taxon>
        <taxon>Betaproteobacteria</taxon>
        <taxon>Burkholderiales</taxon>
        <taxon>Burkholderiaceae</taxon>
        <taxon>Paraburkholderia</taxon>
    </lineage>
</organism>
<evidence type="ECO:0000259" key="4">
    <source>
        <dbReference type="PROSITE" id="PS50995"/>
    </source>
</evidence>
<keyword evidence="6" id="KW-1185">Reference proteome</keyword>